<sequence length="128" mass="14017">MRPPKQKPNECPRKPRALRVLRALPWPGQTSAAFVVPFAGPAWSVLPRLAARYTSFSMVVFSSVAPFPSPPRAAPYSDPQVPYTTGGQSHHQPGKERTLKKNPNKTGVKPEENTAPAQQAHFNTLPVP</sequence>
<evidence type="ECO:0000313" key="2">
    <source>
        <dbReference type="EMBL" id="OBA24251.1"/>
    </source>
</evidence>
<organism evidence="2 3">
    <name type="scientific">Metschnikowia bicuspidata var. bicuspidata NRRL YB-4993</name>
    <dbReference type="NCBI Taxonomy" id="869754"/>
    <lineage>
        <taxon>Eukaryota</taxon>
        <taxon>Fungi</taxon>
        <taxon>Dikarya</taxon>
        <taxon>Ascomycota</taxon>
        <taxon>Saccharomycotina</taxon>
        <taxon>Pichiomycetes</taxon>
        <taxon>Metschnikowiaceae</taxon>
        <taxon>Metschnikowia</taxon>
    </lineage>
</organism>
<protein>
    <submittedName>
        <fullName evidence="2">Uncharacterized protein</fullName>
    </submittedName>
</protein>
<comment type="caution">
    <text evidence="2">The sequence shown here is derived from an EMBL/GenBank/DDBJ whole genome shotgun (WGS) entry which is preliminary data.</text>
</comment>
<reference evidence="2 3" key="1">
    <citation type="submission" date="2016-05" db="EMBL/GenBank/DDBJ databases">
        <title>Comparative genomics of biotechnologically important yeasts.</title>
        <authorList>
            <consortium name="DOE Joint Genome Institute"/>
            <person name="Riley R."/>
            <person name="Haridas S."/>
            <person name="Wolfe K.H."/>
            <person name="Lopes M.R."/>
            <person name="Hittinger C.T."/>
            <person name="Goker M."/>
            <person name="Salamov A."/>
            <person name="Wisecaver J."/>
            <person name="Long T.M."/>
            <person name="Aerts A.L."/>
            <person name="Barry K."/>
            <person name="Choi C."/>
            <person name="Clum A."/>
            <person name="Coughlan A.Y."/>
            <person name="Deshpande S."/>
            <person name="Douglass A.P."/>
            <person name="Hanson S.J."/>
            <person name="Klenk H.-P."/>
            <person name="LaButti K."/>
            <person name="Lapidus A."/>
            <person name="Lindquist E."/>
            <person name="Lipzen A."/>
            <person name="Meier-kolthoff J.P."/>
            <person name="Ohm R.A."/>
            <person name="Otillar R.P."/>
            <person name="Pangilinan J."/>
            <person name="Peng Y."/>
            <person name="Rokas A."/>
            <person name="Rosa C.A."/>
            <person name="Scheuner C."/>
            <person name="Sibirny A.A."/>
            <person name="Slot J.C."/>
            <person name="Stielow J.B."/>
            <person name="Sun H."/>
            <person name="Kurtzman C.P."/>
            <person name="Blackwell M."/>
            <person name="Grigoriev I.V."/>
            <person name="Jeffries T.W."/>
        </authorList>
    </citation>
    <scope>NUCLEOTIDE SEQUENCE [LARGE SCALE GENOMIC DNA]</scope>
    <source>
        <strain evidence="2 3">NRRL YB-4993</strain>
    </source>
</reference>
<dbReference type="AlphaFoldDB" id="A0A1A0HJS6"/>
<feature type="region of interest" description="Disordered" evidence="1">
    <location>
        <begin position="69"/>
        <end position="128"/>
    </location>
</feature>
<dbReference type="EMBL" id="LXTC01000001">
    <property type="protein sequence ID" value="OBA24251.1"/>
    <property type="molecule type" value="Genomic_DNA"/>
</dbReference>
<feature type="compositionally biased region" description="Polar residues" evidence="1">
    <location>
        <begin position="82"/>
        <end position="91"/>
    </location>
</feature>
<evidence type="ECO:0000256" key="1">
    <source>
        <dbReference type="SAM" id="MobiDB-lite"/>
    </source>
</evidence>
<proteinExistence type="predicted"/>
<gene>
    <name evidence="2" type="ORF">METBIDRAFT_121406</name>
</gene>
<evidence type="ECO:0000313" key="3">
    <source>
        <dbReference type="Proteomes" id="UP000092555"/>
    </source>
</evidence>
<dbReference type="RefSeq" id="XP_018714732.1">
    <property type="nucleotide sequence ID" value="XM_018854176.1"/>
</dbReference>
<name>A0A1A0HJS6_9ASCO</name>
<keyword evidence="3" id="KW-1185">Reference proteome</keyword>
<accession>A0A1A0HJS6</accession>
<dbReference type="GeneID" id="30027152"/>
<dbReference type="Proteomes" id="UP000092555">
    <property type="component" value="Unassembled WGS sequence"/>
</dbReference>